<evidence type="ECO:0000313" key="2">
    <source>
        <dbReference type="Proteomes" id="UP000292424"/>
    </source>
</evidence>
<accession>A0A5P2G3M1</accession>
<protein>
    <submittedName>
        <fullName evidence="1">Phosphoribosylpyrophosphate synthetase</fullName>
    </submittedName>
</protein>
<reference evidence="1 2" key="1">
    <citation type="submission" date="2019-09" db="EMBL/GenBank/DDBJ databases">
        <title>Complete genome sequence of Arachidicoccus sp. B3-10 isolated from apple orchard soil.</title>
        <authorList>
            <person name="Kim H.S."/>
            <person name="Han K.-I."/>
            <person name="Suh M.K."/>
            <person name="Lee K.C."/>
            <person name="Eom M.K."/>
            <person name="Kim J.-S."/>
            <person name="Kang S.W."/>
            <person name="Sin Y."/>
            <person name="Lee J.-S."/>
        </authorList>
    </citation>
    <scope>NUCLEOTIDE SEQUENCE [LARGE SCALE GENOMIC DNA]</scope>
    <source>
        <strain evidence="1 2">B3-10</strain>
    </source>
</reference>
<dbReference type="RefSeq" id="WP_131331031.1">
    <property type="nucleotide sequence ID" value="NZ_CP044016.1"/>
</dbReference>
<dbReference type="EMBL" id="CP044016">
    <property type="protein sequence ID" value="QES90075.1"/>
    <property type="molecule type" value="Genomic_DNA"/>
</dbReference>
<dbReference type="Proteomes" id="UP000292424">
    <property type="component" value="Chromosome"/>
</dbReference>
<organism evidence="1 2">
    <name type="scientific">Rhizosphaericola mali</name>
    <dbReference type="NCBI Taxonomy" id="2545455"/>
    <lineage>
        <taxon>Bacteria</taxon>
        <taxon>Pseudomonadati</taxon>
        <taxon>Bacteroidota</taxon>
        <taxon>Chitinophagia</taxon>
        <taxon>Chitinophagales</taxon>
        <taxon>Chitinophagaceae</taxon>
        <taxon>Rhizosphaericola</taxon>
    </lineage>
</organism>
<proteinExistence type="predicted"/>
<name>A0A5P2G3M1_9BACT</name>
<dbReference type="OrthoDB" id="8418771at2"/>
<keyword evidence="2" id="KW-1185">Reference proteome</keyword>
<dbReference type="AlphaFoldDB" id="A0A5P2G3M1"/>
<dbReference type="KEGG" id="arac:E0W69_015905"/>
<evidence type="ECO:0000313" key="1">
    <source>
        <dbReference type="EMBL" id="QES90075.1"/>
    </source>
</evidence>
<sequence length="99" mass="11299">MRTEFVFDNGLDAIEWLQAKGYTQNFDLNNDCIVLEGSKIYPTAFEIDHVFRFEDDSDPEEEEIIYGISSNTGDRGILVNAYGTYSDSLTDDMITKLKI</sequence>
<gene>
    <name evidence="1" type="ORF">E0W69_015905</name>
</gene>